<dbReference type="PANTHER" id="PTHR11669:SF1">
    <property type="entry name" value="REPLICATION FACTOR C SUBUNIT 3"/>
    <property type="match status" value="1"/>
</dbReference>
<dbReference type="GO" id="GO:0006261">
    <property type="term" value="P:DNA-templated DNA replication"/>
    <property type="evidence" value="ECO:0007669"/>
    <property type="project" value="TreeGrafter"/>
</dbReference>
<dbReference type="AlphaFoldDB" id="A0A0A1TWP3"/>
<sequence>MFVNGPRAFSSLDYAKEANTLLDNLSHCDNIPHLLIHGGDGSGRYTRAMLFLQNIYGKGVYNIESGVTQIVVNNMKEDVKVRSSLFHVEIVPSDLFNGDNEIIQEFVKSLTNIQTLTSLFQKLTSGKPPPRYRVIMLFEADSLSYEAQQSLRRTMEVGSTYCRFILFCSNVCGMLQPIRSRCILVRVPYPNKKSFKSLSKKLKVEKKVIEMAKGNLKEVAALIEQKKILGVITPPLLEQLVHEITRSLMQLKSIEHTTTLAIDALTLVDPRVLLRNISCCLMEEKSISEGDKIKIMKTTASCGRNLFLAQDPSKHFAAFFANIETILTPPIDLNEGEGL</sequence>
<name>A0A0A1TWP3_ENTIV</name>
<gene>
    <name evidence="2" type="ORF">EIN_408910</name>
</gene>
<dbReference type="OrthoDB" id="761538at2759"/>
<dbReference type="VEuPathDB" id="AmoebaDB:EIN_408910"/>
<evidence type="ECO:0000313" key="3">
    <source>
        <dbReference type="Proteomes" id="UP000014680"/>
    </source>
</evidence>
<dbReference type="InterPro" id="IPR027417">
    <property type="entry name" value="P-loop_NTPase"/>
</dbReference>
<accession>A0A0A1TWP3</accession>
<dbReference type="Gene3D" id="3.40.50.300">
    <property type="entry name" value="P-loop containing nucleotide triphosphate hydrolases"/>
    <property type="match status" value="1"/>
</dbReference>
<dbReference type="GO" id="GO:0005634">
    <property type="term" value="C:nucleus"/>
    <property type="evidence" value="ECO:0007669"/>
    <property type="project" value="TreeGrafter"/>
</dbReference>
<organism evidence="2 3">
    <name type="scientific">Entamoeba invadens IP1</name>
    <dbReference type="NCBI Taxonomy" id="370355"/>
    <lineage>
        <taxon>Eukaryota</taxon>
        <taxon>Amoebozoa</taxon>
        <taxon>Evosea</taxon>
        <taxon>Archamoebae</taxon>
        <taxon>Mastigamoebida</taxon>
        <taxon>Entamoebidae</taxon>
        <taxon>Entamoeba</taxon>
    </lineage>
</organism>
<evidence type="ECO:0000256" key="1">
    <source>
        <dbReference type="ARBA" id="ARBA00022705"/>
    </source>
</evidence>
<dbReference type="PANTHER" id="PTHR11669">
    <property type="entry name" value="REPLICATION FACTOR C / DNA POLYMERASE III GAMMA-TAU SUBUNIT"/>
    <property type="match status" value="1"/>
</dbReference>
<keyword evidence="1" id="KW-0235">DNA replication</keyword>
<keyword evidence="3" id="KW-1185">Reference proteome</keyword>
<dbReference type="GO" id="GO:0006281">
    <property type="term" value="P:DNA repair"/>
    <property type="evidence" value="ECO:0007669"/>
    <property type="project" value="TreeGrafter"/>
</dbReference>
<dbReference type="Proteomes" id="UP000014680">
    <property type="component" value="Unassembled WGS sequence"/>
</dbReference>
<reference evidence="2 3" key="1">
    <citation type="submission" date="2012-10" db="EMBL/GenBank/DDBJ databases">
        <authorList>
            <person name="Zafar N."/>
            <person name="Inman J."/>
            <person name="Hall N."/>
            <person name="Lorenzi H."/>
            <person name="Caler E."/>
        </authorList>
    </citation>
    <scope>NUCLEOTIDE SEQUENCE [LARGE SCALE GENOMIC DNA]</scope>
    <source>
        <strain evidence="2 3">IP1</strain>
    </source>
</reference>
<dbReference type="RefSeq" id="XP_004184958.1">
    <property type="nucleotide sequence ID" value="XM_004184910.1"/>
</dbReference>
<dbReference type="InterPro" id="IPR050238">
    <property type="entry name" value="DNA_Rep/Repair_Clamp_Loader"/>
</dbReference>
<dbReference type="GO" id="GO:0003689">
    <property type="term" value="F:DNA clamp loader activity"/>
    <property type="evidence" value="ECO:0007669"/>
    <property type="project" value="TreeGrafter"/>
</dbReference>
<dbReference type="GeneID" id="14884581"/>
<dbReference type="SUPFAM" id="SSF52540">
    <property type="entry name" value="P-loop containing nucleoside triphosphate hydrolases"/>
    <property type="match status" value="1"/>
</dbReference>
<evidence type="ECO:0000313" key="2">
    <source>
        <dbReference type="EMBL" id="ELP85612.1"/>
    </source>
</evidence>
<dbReference type="GO" id="GO:0005663">
    <property type="term" value="C:DNA replication factor C complex"/>
    <property type="evidence" value="ECO:0007669"/>
    <property type="project" value="TreeGrafter"/>
</dbReference>
<dbReference type="KEGG" id="eiv:EIN_408910"/>
<proteinExistence type="predicted"/>
<protein>
    <submittedName>
        <fullName evidence="2">Replication factor C / DNA polymerase III gamma-tau subunit, putative</fullName>
    </submittedName>
</protein>
<dbReference type="EMBL" id="KB207048">
    <property type="protein sequence ID" value="ELP85612.1"/>
    <property type="molecule type" value="Genomic_DNA"/>
</dbReference>